<name>A0A5K7XAA1_9BACT</name>
<organism evidence="2 3">
    <name type="scientific">Lacipirellula parvula</name>
    <dbReference type="NCBI Taxonomy" id="2650471"/>
    <lineage>
        <taxon>Bacteria</taxon>
        <taxon>Pseudomonadati</taxon>
        <taxon>Planctomycetota</taxon>
        <taxon>Planctomycetia</taxon>
        <taxon>Pirellulales</taxon>
        <taxon>Lacipirellulaceae</taxon>
        <taxon>Lacipirellula</taxon>
    </lineage>
</organism>
<evidence type="ECO:0000256" key="1">
    <source>
        <dbReference type="SAM" id="Phobius"/>
    </source>
</evidence>
<keyword evidence="1" id="KW-0812">Transmembrane</keyword>
<reference evidence="3" key="1">
    <citation type="submission" date="2019-10" db="EMBL/GenBank/DDBJ databases">
        <title>Lacipirellula parvula gen. nov., sp. nov., representing a lineage of planctomycetes widespread in freshwater anoxic habitats, and description of the family Lacipirellulaceae.</title>
        <authorList>
            <person name="Dedysh S.N."/>
            <person name="Kulichevskaya I.S."/>
            <person name="Beletsky A.V."/>
            <person name="Rakitin A.L."/>
            <person name="Mardanov A.V."/>
            <person name="Ivanova A.A."/>
            <person name="Saltykova V.X."/>
            <person name="Rijpstra W.I.C."/>
            <person name="Sinninghe Damste J.S."/>
            <person name="Ravin N.V."/>
        </authorList>
    </citation>
    <scope>NUCLEOTIDE SEQUENCE [LARGE SCALE GENOMIC DNA]</scope>
    <source>
        <strain evidence="3">PX69</strain>
    </source>
</reference>
<proteinExistence type="predicted"/>
<dbReference type="EMBL" id="AP021861">
    <property type="protein sequence ID" value="BBO33355.1"/>
    <property type="molecule type" value="Genomic_DNA"/>
</dbReference>
<evidence type="ECO:0000313" key="2">
    <source>
        <dbReference type="EMBL" id="BBO33355.1"/>
    </source>
</evidence>
<gene>
    <name evidence="2" type="ORF">PLANPX_2967</name>
</gene>
<dbReference type="Proteomes" id="UP000326837">
    <property type="component" value="Chromosome"/>
</dbReference>
<dbReference type="KEGG" id="lpav:PLANPX_2967"/>
<sequence>MLIRIAGLTEAVRRTIYLWPGNLIHAIVVVVGIVFLLGGVNLLSHTGDNRDR</sequence>
<protein>
    <submittedName>
        <fullName evidence="2">Uncharacterized protein</fullName>
    </submittedName>
</protein>
<dbReference type="AlphaFoldDB" id="A0A5K7XAA1"/>
<keyword evidence="1" id="KW-1133">Transmembrane helix</keyword>
<evidence type="ECO:0000313" key="3">
    <source>
        <dbReference type="Proteomes" id="UP000326837"/>
    </source>
</evidence>
<feature type="transmembrane region" description="Helical" evidence="1">
    <location>
        <begin position="23"/>
        <end position="43"/>
    </location>
</feature>
<keyword evidence="1" id="KW-0472">Membrane</keyword>
<keyword evidence="3" id="KW-1185">Reference proteome</keyword>
<accession>A0A5K7XAA1</accession>